<feature type="non-terminal residue" evidence="2">
    <location>
        <position position="186"/>
    </location>
</feature>
<sequence length="186" mass="21916">MKLEQLAKKNEEKFAKLEQKQNNTINKLENNINISDLVIKSLENNTPTSDITNDTLSSNIYQKSKIQYSILSIHTESKLLEDKEIKFMDRIYKKQISNEIRERNWRKKLRSQDLFSDNNSSNSSYNKISYNQKVKQGLRLKLFICTKDNNHKINKVFDIQIPEFLLEAILTESNKVTLQNIVDLFK</sequence>
<name>A0ABN7WJ89_GIGMA</name>
<evidence type="ECO:0000313" key="3">
    <source>
        <dbReference type="Proteomes" id="UP000789901"/>
    </source>
</evidence>
<gene>
    <name evidence="2" type="ORF">GMARGA_LOCUS31571</name>
</gene>
<accession>A0ABN7WJ89</accession>
<organism evidence="2 3">
    <name type="scientific">Gigaspora margarita</name>
    <dbReference type="NCBI Taxonomy" id="4874"/>
    <lineage>
        <taxon>Eukaryota</taxon>
        <taxon>Fungi</taxon>
        <taxon>Fungi incertae sedis</taxon>
        <taxon>Mucoromycota</taxon>
        <taxon>Glomeromycotina</taxon>
        <taxon>Glomeromycetes</taxon>
        <taxon>Diversisporales</taxon>
        <taxon>Gigasporaceae</taxon>
        <taxon>Gigaspora</taxon>
    </lineage>
</organism>
<evidence type="ECO:0000313" key="2">
    <source>
        <dbReference type="EMBL" id="CAG8833467.1"/>
    </source>
</evidence>
<keyword evidence="1" id="KW-0175">Coiled coil</keyword>
<evidence type="ECO:0000256" key="1">
    <source>
        <dbReference type="SAM" id="Coils"/>
    </source>
</evidence>
<feature type="coiled-coil region" evidence="1">
    <location>
        <begin position="3"/>
        <end position="45"/>
    </location>
</feature>
<proteinExistence type="predicted"/>
<dbReference type="Proteomes" id="UP000789901">
    <property type="component" value="Unassembled WGS sequence"/>
</dbReference>
<keyword evidence="3" id="KW-1185">Reference proteome</keyword>
<protein>
    <submittedName>
        <fullName evidence="2">5692_t:CDS:1</fullName>
    </submittedName>
</protein>
<comment type="caution">
    <text evidence="2">The sequence shown here is derived from an EMBL/GenBank/DDBJ whole genome shotgun (WGS) entry which is preliminary data.</text>
</comment>
<dbReference type="EMBL" id="CAJVQB010047432">
    <property type="protein sequence ID" value="CAG8833467.1"/>
    <property type="molecule type" value="Genomic_DNA"/>
</dbReference>
<reference evidence="2 3" key="1">
    <citation type="submission" date="2021-06" db="EMBL/GenBank/DDBJ databases">
        <authorList>
            <person name="Kallberg Y."/>
            <person name="Tangrot J."/>
            <person name="Rosling A."/>
        </authorList>
    </citation>
    <scope>NUCLEOTIDE SEQUENCE [LARGE SCALE GENOMIC DNA]</scope>
    <source>
        <strain evidence="2 3">120-4 pot B 10/14</strain>
    </source>
</reference>